<keyword evidence="1" id="KW-0812">Transmembrane</keyword>
<evidence type="ECO:0000256" key="1">
    <source>
        <dbReference type="SAM" id="Phobius"/>
    </source>
</evidence>
<gene>
    <name evidence="2" type="ordered locus">M301_2083</name>
</gene>
<organism evidence="2 3">
    <name type="scientific">Methylotenera versatilis (strain 301)</name>
    <dbReference type="NCBI Taxonomy" id="666681"/>
    <lineage>
        <taxon>Bacteria</taxon>
        <taxon>Pseudomonadati</taxon>
        <taxon>Pseudomonadota</taxon>
        <taxon>Betaproteobacteria</taxon>
        <taxon>Nitrosomonadales</taxon>
        <taxon>Methylophilaceae</taxon>
        <taxon>Methylotenera</taxon>
    </lineage>
</organism>
<accession>D7DKK6</accession>
<reference evidence="2 3" key="2">
    <citation type="journal article" date="2011" name="J. Bacteriol.">
        <title>Genomes of three methylotrophs from a single niche uncover genetic and metabolic divergence of Methylophilaceae.</title>
        <authorList>
            <person name="Lapidus A."/>
            <person name="Clum A."/>
            <person name="Labutti K."/>
            <person name="Kaluzhnaya M.G."/>
            <person name="Lim S."/>
            <person name="Beck D.A."/>
            <person name="Glavina Del Rio T."/>
            <person name="Nolan M."/>
            <person name="Mavromatis K."/>
            <person name="Huntemann M."/>
            <person name="Lucas S."/>
            <person name="Lidstrom M.E."/>
            <person name="Ivanova N."/>
            <person name="Chistoserdova L."/>
        </authorList>
    </citation>
    <scope>NUCLEOTIDE SEQUENCE [LARGE SCALE GENOMIC DNA]</scope>
    <source>
        <strain evidence="2 3">301</strain>
    </source>
</reference>
<keyword evidence="1" id="KW-1133">Transmembrane helix</keyword>
<proteinExistence type="predicted"/>
<keyword evidence="3" id="KW-1185">Reference proteome</keyword>
<evidence type="ECO:0000313" key="2">
    <source>
        <dbReference type="EMBL" id="ADI30452.1"/>
    </source>
</evidence>
<dbReference type="AlphaFoldDB" id="D7DKK6"/>
<dbReference type="GO" id="GO:0005886">
    <property type="term" value="C:plasma membrane"/>
    <property type="evidence" value="ECO:0007669"/>
    <property type="project" value="UniProtKB-SubCell"/>
</dbReference>
<dbReference type="EMBL" id="CP002056">
    <property type="protein sequence ID" value="ADI30452.1"/>
    <property type="molecule type" value="Genomic_DNA"/>
</dbReference>
<evidence type="ECO:0000313" key="3">
    <source>
        <dbReference type="Proteomes" id="UP000000383"/>
    </source>
</evidence>
<keyword evidence="1" id="KW-0472">Membrane</keyword>
<dbReference type="RefSeq" id="WP_013148761.1">
    <property type="nucleotide sequence ID" value="NC_014207.1"/>
</dbReference>
<dbReference type="KEGG" id="meh:M301_2083"/>
<dbReference type="HOGENOM" id="CLU_215377_0_0_4"/>
<name>D7DKK6_METV0</name>
<dbReference type="Proteomes" id="UP000000383">
    <property type="component" value="Chromosome"/>
</dbReference>
<reference evidence="3" key="1">
    <citation type="submission" date="2010-05" db="EMBL/GenBank/DDBJ databases">
        <title>Complete sequence of Methylotenera sp. 301.</title>
        <authorList>
            <person name="Lucas S."/>
            <person name="Copeland A."/>
            <person name="Lapidus A."/>
            <person name="Cheng J.-F."/>
            <person name="Bruce D."/>
            <person name="Goodwin L."/>
            <person name="Pitluck S."/>
            <person name="Clum A."/>
            <person name="Land M."/>
            <person name="Hauser L."/>
            <person name="Kyrpides N."/>
            <person name="Ivanova N."/>
            <person name="Chistoservova L."/>
            <person name="Kalyuzhnaya M."/>
            <person name="Woyke T."/>
        </authorList>
    </citation>
    <scope>NUCLEOTIDE SEQUENCE [LARGE SCALE GENOMIC DNA]</scope>
    <source>
        <strain evidence="3">301</strain>
    </source>
</reference>
<protein>
    <submittedName>
        <fullName evidence="2">Uncharacterized protein</fullName>
    </submittedName>
</protein>
<feature type="transmembrane region" description="Helical" evidence="1">
    <location>
        <begin position="28"/>
        <end position="48"/>
    </location>
</feature>
<sequence>MQNDEQLISLLEASHAKLSEINTNMLKVFWIVAVFAFLYFGLMLYLLFFK</sequence>